<gene>
    <name evidence="2" type="ORF">JEQ47_02580</name>
</gene>
<dbReference type="InterPro" id="IPR052022">
    <property type="entry name" value="26kDa_periplasmic_antigen"/>
</dbReference>
<protein>
    <submittedName>
        <fullName evidence="2">SIMPL domain-containing protein</fullName>
    </submittedName>
</protein>
<dbReference type="EMBL" id="JAEKMH010000001">
    <property type="protein sequence ID" value="MBJ3783597.1"/>
    <property type="molecule type" value="Genomic_DNA"/>
</dbReference>
<reference evidence="2" key="1">
    <citation type="submission" date="2020-12" db="EMBL/GenBank/DDBJ databases">
        <title>Devosia sp. MSA67 isolated from Mo River.</title>
        <authorList>
            <person name="Ma F."/>
            <person name="Zi Z."/>
        </authorList>
    </citation>
    <scope>NUCLEOTIDE SEQUENCE</scope>
    <source>
        <strain evidence="2">MSA67</strain>
    </source>
</reference>
<proteinExistence type="predicted"/>
<accession>A0A934IWI2</accession>
<dbReference type="GO" id="GO:0006974">
    <property type="term" value="P:DNA damage response"/>
    <property type="evidence" value="ECO:0007669"/>
    <property type="project" value="TreeGrafter"/>
</dbReference>
<dbReference type="InterPro" id="IPR007497">
    <property type="entry name" value="SIMPL/DUF541"/>
</dbReference>
<dbReference type="AlphaFoldDB" id="A0A934IWI2"/>
<dbReference type="RefSeq" id="WP_198874826.1">
    <property type="nucleotide sequence ID" value="NZ_JAEKMH010000001.1"/>
</dbReference>
<name>A0A934IWI2_9HYPH</name>
<comment type="caution">
    <text evidence="2">The sequence shown here is derived from an EMBL/GenBank/DDBJ whole genome shotgun (WGS) entry which is preliminary data.</text>
</comment>
<dbReference type="Pfam" id="PF04402">
    <property type="entry name" value="SIMPL"/>
    <property type="match status" value="1"/>
</dbReference>
<dbReference type="Proteomes" id="UP000602124">
    <property type="component" value="Unassembled WGS sequence"/>
</dbReference>
<keyword evidence="1" id="KW-0732">Signal</keyword>
<feature type="chain" id="PRO_5037849035" evidence="1">
    <location>
        <begin position="22"/>
        <end position="238"/>
    </location>
</feature>
<evidence type="ECO:0000313" key="3">
    <source>
        <dbReference type="Proteomes" id="UP000602124"/>
    </source>
</evidence>
<dbReference type="PANTHER" id="PTHR34387:SF2">
    <property type="entry name" value="SLR1258 PROTEIN"/>
    <property type="match status" value="1"/>
</dbReference>
<keyword evidence="3" id="KW-1185">Reference proteome</keyword>
<dbReference type="Gene3D" id="3.30.110.170">
    <property type="entry name" value="Protein of unknown function (DUF541), domain 1"/>
    <property type="match status" value="1"/>
</dbReference>
<evidence type="ECO:0000256" key="1">
    <source>
        <dbReference type="SAM" id="SignalP"/>
    </source>
</evidence>
<evidence type="ECO:0000313" key="2">
    <source>
        <dbReference type="EMBL" id="MBJ3783597.1"/>
    </source>
</evidence>
<sequence>MRALSVLVPFALLATALPAYAGTIAIEGRGEVRAAPDMATINSGVTTQGATAREALDANTTAMNELIAALKEAGIEARDIQTSGFSVNPNYVYSDERDANGYSLPPKINGYQVMNTVTVVVRDLADLGSILDTSVTVGANTVNGVSFSVADPSDLLNEARKAAFADAREKAELYASVAGATLGDLESITEQQSFNSPQPYPMYARAEMSAAAPVPVEAGEMTFAISVNVSWDLNNSAD</sequence>
<organism evidence="2 3">
    <name type="scientific">Devosia sediminis</name>
    <dbReference type="NCBI Taxonomy" id="2798801"/>
    <lineage>
        <taxon>Bacteria</taxon>
        <taxon>Pseudomonadati</taxon>
        <taxon>Pseudomonadota</taxon>
        <taxon>Alphaproteobacteria</taxon>
        <taxon>Hyphomicrobiales</taxon>
        <taxon>Devosiaceae</taxon>
        <taxon>Devosia</taxon>
    </lineage>
</organism>
<dbReference type="Gene3D" id="3.30.70.2970">
    <property type="entry name" value="Protein of unknown function (DUF541), domain 2"/>
    <property type="match status" value="1"/>
</dbReference>
<dbReference type="PANTHER" id="PTHR34387">
    <property type="entry name" value="SLR1258 PROTEIN"/>
    <property type="match status" value="1"/>
</dbReference>
<feature type="signal peptide" evidence="1">
    <location>
        <begin position="1"/>
        <end position="21"/>
    </location>
</feature>